<dbReference type="STRING" id="309798.COPRO5265_0921"/>
<dbReference type="GO" id="GO:0016651">
    <property type="term" value="F:oxidoreductase activity, acting on NAD(P)H"/>
    <property type="evidence" value="ECO:0007669"/>
    <property type="project" value="InterPro"/>
</dbReference>
<evidence type="ECO:0000256" key="1">
    <source>
        <dbReference type="ARBA" id="ARBA00022485"/>
    </source>
</evidence>
<dbReference type="RefSeq" id="WP_012544198.1">
    <property type="nucleotide sequence ID" value="NC_011295.1"/>
</dbReference>
<accession>B5Y903</accession>
<feature type="domain" description="4Fe-4S ferredoxin-type" evidence="6">
    <location>
        <begin position="70"/>
        <end position="99"/>
    </location>
</feature>
<dbReference type="InterPro" id="IPR017896">
    <property type="entry name" value="4Fe4S_Fe-S-bd"/>
</dbReference>
<keyword evidence="4" id="KW-0408">Iron</keyword>
<feature type="domain" description="4Fe-4S ferredoxin-type" evidence="6">
    <location>
        <begin position="36"/>
        <end position="65"/>
    </location>
</feature>
<dbReference type="Pfam" id="PF12838">
    <property type="entry name" value="Fer4_7"/>
    <property type="match status" value="1"/>
</dbReference>
<dbReference type="HOGENOM" id="CLU_122804_0_0_9"/>
<dbReference type="GO" id="GO:0046872">
    <property type="term" value="F:metal ion binding"/>
    <property type="evidence" value="ECO:0007669"/>
    <property type="project" value="UniProtKB-KW"/>
</dbReference>
<evidence type="ECO:0000313" key="8">
    <source>
        <dbReference type="Proteomes" id="UP000001732"/>
    </source>
</evidence>
<dbReference type="Proteomes" id="UP000001732">
    <property type="component" value="Chromosome"/>
</dbReference>
<keyword evidence="2" id="KW-0479">Metal-binding</keyword>
<keyword evidence="8" id="KW-1185">Reference proteome</keyword>
<gene>
    <name evidence="7" type="ordered locus">COPRO5265_0921</name>
</gene>
<dbReference type="KEGG" id="cpo:COPRO5265_0921"/>
<evidence type="ECO:0000256" key="5">
    <source>
        <dbReference type="ARBA" id="ARBA00023014"/>
    </source>
</evidence>
<organism evidence="7 8">
    <name type="scientific">Coprothermobacter proteolyticus (strain ATCC 35245 / DSM 5265 / OCM 4 / BT)</name>
    <dbReference type="NCBI Taxonomy" id="309798"/>
    <lineage>
        <taxon>Bacteria</taxon>
        <taxon>Pseudomonadati</taxon>
        <taxon>Coprothermobacterota</taxon>
        <taxon>Coprothermobacteria</taxon>
        <taxon>Coprothermobacterales</taxon>
        <taxon>Coprothermobacteraceae</taxon>
        <taxon>Coprothermobacter</taxon>
    </lineage>
</organism>
<dbReference type="GO" id="GO:0051539">
    <property type="term" value="F:4 iron, 4 sulfur cluster binding"/>
    <property type="evidence" value="ECO:0007669"/>
    <property type="project" value="UniProtKB-KW"/>
</dbReference>
<reference evidence="7 8" key="2">
    <citation type="journal article" date="2014" name="Genome Announc.">
        <title>Complete Genome Sequence of Coprothermobacter proteolyticus DSM 5265.</title>
        <authorList>
            <person name="Alexiev A."/>
            <person name="Coil D.A."/>
            <person name="Badger J.H."/>
            <person name="Enticknap J."/>
            <person name="Ward N."/>
            <person name="Robb F.T."/>
            <person name="Eisen J.A."/>
        </authorList>
    </citation>
    <scope>NUCLEOTIDE SEQUENCE [LARGE SCALE GENOMIC DNA]</scope>
    <source>
        <strain evidence="8">ATCC 35245 / DSM 5265 / OCM 4 / BT</strain>
    </source>
</reference>
<dbReference type="SUPFAM" id="SSF54862">
    <property type="entry name" value="4Fe-4S ferredoxins"/>
    <property type="match status" value="1"/>
</dbReference>
<reference evidence="8" key="1">
    <citation type="submission" date="2008-08" db="EMBL/GenBank/DDBJ databases">
        <title>The complete genome sequence of Coprothermobacter proteolyticus strain ATCC 5245 / DSM 5265 / BT.</title>
        <authorList>
            <person name="Dodson R.J."/>
            <person name="Durkin A.S."/>
            <person name="Wu M."/>
            <person name="Eisen J."/>
            <person name="Sutton G."/>
        </authorList>
    </citation>
    <scope>NUCLEOTIDE SEQUENCE [LARGE SCALE GENOMIC DNA]</scope>
    <source>
        <strain evidence="8">ATCC 35245 / DSM 5265 / OCM 4 / BT</strain>
    </source>
</reference>
<evidence type="ECO:0000256" key="3">
    <source>
        <dbReference type="ARBA" id="ARBA00022737"/>
    </source>
</evidence>
<keyword evidence="1" id="KW-0004">4Fe-4S</keyword>
<dbReference type="EMBL" id="CP001145">
    <property type="protein sequence ID" value="ACI17546.1"/>
    <property type="molecule type" value="Genomic_DNA"/>
</dbReference>
<keyword evidence="5" id="KW-0411">Iron-sulfur</keyword>
<dbReference type="OrthoDB" id="9808559at2"/>
<dbReference type="Gene3D" id="3.30.70.3270">
    <property type="match status" value="1"/>
</dbReference>
<dbReference type="PROSITE" id="PS00198">
    <property type="entry name" value="4FE4S_FER_1"/>
    <property type="match status" value="2"/>
</dbReference>
<evidence type="ECO:0000259" key="6">
    <source>
        <dbReference type="PROSITE" id="PS51379"/>
    </source>
</evidence>
<dbReference type="GO" id="GO:0016020">
    <property type="term" value="C:membrane"/>
    <property type="evidence" value="ECO:0007669"/>
    <property type="project" value="InterPro"/>
</dbReference>
<dbReference type="AlphaFoldDB" id="B5Y903"/>
<proteinExistence type="predicted"/>
<sequence>MPFGEIFGKLMDTLVGGPVVKPFPKEPVKVPPKWRGKPLYDAEDCTGCRQCERVCPPGAITIEDKKGEFFHYKIDYGVCIYCWYCIDACPTTALTGDDKTGLYVGTDRTQERIESGVPYVECPVCGSKVLRPARTLVIRQFKKYTPETLVRASVCPKCRREKTPEEIESAVQKYLEDHGISRD</sequence>
<name>B5Y903_COPPD</name>
<evidence type="ECO:0000256" key="4">
    <source>
        <dbReference type="ARBA" id="ARBA00023004"/>
    </source>
</evidence>
<evidence type="ECO:0000313" key="7">
    <source>
        <dbReference type="EMBL" id="ACI17546.1"/>
    </source>
</evidence>
<dbReference type="InterPro" id="IPR017900">
    <property type="entry name" value="4Fe4S_Fe_S_CS"/>
</dbReference>
<dbReference type="PANTHER" id="PTHR10849">
    <property type="entry name" value="NADH DEHYDROGENASE UBIQUINONE IRON-SULFUR PROTEIN 8, MITOCHONDRIAL"/>
    <property type="match status" value="1"/>
</dbReference>
<keyword evidence="3" id="KW-0677">Repeat</keyword>
<dbReference type="InterPro" id="IPR010226">
    <property type="entry name" value="NADH_quinone_OxRdtase_chainI"/>
</dbReference>
<protein>
    <submittedName>
        <fullName evidence="7">NADH dehydrogenase subunit</fullName>
    </submittedName>
</protein>
<dbReference type="eggNOG" id="COG1143">
    <property type="taxonomic scope" value="Bacteria"/>
</dbReference>
<evidence type="ECO:0000256" key="2">
    <source>
        <dbReference type="ARBA" id="ARBA00022723"/>
    </source>
</evidence>
<dbReference type="PROSITE" id="PS51379">
    <property type="entry name" value="4FE4S_FER_2"/>
    <property type="match status" value="2"/>
</dbReference>